<proteinExistence type="predicted"/>
<dbReference type="AlphaFoldDB" id="A0A430HTH2"/>
<sequence>MDSVVRGDLQDIETRLNRLMLQAPDSPNQGDIGAMDIVGLGAALGAGFGAHVVQQAGPVAGSSALGVYGAAIGGVAAAGVAGWKIGGIIGEIPAVSKYLDYATGIIVNIPSELGHLYVKPAFPDEHWKFNPGPGSTPSDVWWYVPEIGDHVAGTGDTVFRDPFEAIGRAGIDNHSDDAGGGSKIALMAIAKA</sequence>
<dbReference type="OrthoDB" id="9839568at2"/>
<gene>
    <name evidence="1" type="ORF">EJB06_01240</name>
</gene>
<keyword evidence="2" id="KW-1185">Reference proteome</keyword>
<accession>A0A430HTH2</accession>
<reference evidence="1 2" key="1">
    <citation type="submission" date="2018-12" db="EMBL/GenBank/DDBJ databases">
        <authorList>
            <person name="Yang E."/>
        </authorList>
    </citation>
    <scope>NUCLEOTIDE SEQUENCE [LARGE SCALE GENOMIC DNA]</scope>
    <source>
        <strain evidence="1 2">SOD</strain>
    </source>
</reference>
<organism evidence="1 2">
    <name type="scientific">Massilia atriviolacea</name>
    <dbReference type="NCBI Taxonomy" id="2495579"/>
    <lineage>
        <taxon>Bacteria</taxon>
        <taxon>Pseudomonadati</taxon>
        <taxon>Pseudomonadota</taxon>
        <taxon>Betaproteobacteria</taxon>
        <taxon>Burkholderiales</taxon>
        <taxon>Oxalobacteraceae</taxon>
        <taxon>Telluria group</taxon>
        <taxon>Massilia</taxon>
    </lineage>
</organism>
<evidence type="ECO:0000313" key="1">
    <source>
        <dbReference type="EMBL" id="RSZ60792.1"/>
    </source>
</evidence>
<name>A0A430HTH2_9BURK</name>
<protein>
    <submittedName>
        <fullName evidence="1">Uncharacterized protein</fullName>
    </submittedName>
</protein>
<dbReference type="EMBL" id="RXLQ01000001">
    <property type="protein sequence ID" value="RSZ60792.1"/>
    <property type="molecule type" value="Genomic_DNA"/>
</dbReference>
<comment type="caution">
    <text evidence="1">The sequence shown here is derived from an EMBL/GenBank/DDBJ whole genome shotgun (WGS) entry which is preliminary data.</text>
</comment>
<dbReference type="Proteomes" id="UP000278085">
    <property type="component" value="Unassembled WGS sequence"/>
</dbReference>
<dbReference type="RefSeq" id="WP_126072176.1">
    <property type="nucleotide sequence ID" value="NZ_CP051166.1"/>
</dbReference>
<evidence type="ECO:0000313" key="2">
    <source>
        <dbReference type="Proteomes" id="UP000278085"/>
    </source>
</evidence>